<dbReference type="Proteomes" id="UP001419268">
    <property type="component" value="Unassembled WGS sequence"/>
</dbReference>
<protein>
    <submittedName>
        <fullName evidence="1">Uncharacterized protein</fullName>
    </submittedName>
</protein>
<proteinExistence type="predicted"/>
<keyword evidence="2" id="KW-1185">Reference proteome</keyword>
<dbReference type="AlphaFoldDB" id="A0AAP0LE26"/>
<sequence>MVQRRVTLVHYNSQHCQILSISTIRGLMAEAVARDRVRDPVECTDRDSGLVMHRDKDIDMFHLDWISTYLYGRMDSQVQQSQKHIHAIATSGPTTIHRNLIEGTSWVETHSMREIDLHSRGHTTDIRMLVTVDHEIKMFICIHLYSNICCEDVALAYIDGRRQMVCSLIRGLGGAQLVAEEPSLSRRSPALQSKMGVWPWASMALGGYGLGSSFIKHHCPLRFASISRTKF</sequence>
<evidence type="ECO:0000313" key="2">
    <source>
        <dbReference type="Proteomes" id="UP001419268"/>
    </source>
</evidence>
<comment type="caution">
    <text evidence="1">The sequence shown here is derived from an EMBL/GenBank/DDBJ whole genome shotgun (WGS) entry which is preliminary data.</text>
</comment>
<dbReference type="EMBL" id="JBBNAG010000001">
    <property type="protein sequence ID" value="KAK9167294.1"/>
    <property type="molecule type" value="Genomic_DNA"/>
</dbReference>
<organism evidence="1 2">
    <name type="scientific">Stephania cephalantha</name>
    <dbReference type="NCBI Taxonomy" id="152367"/>
    <lineage>
        <taxon>Eukaryota</taxon>
        <taxon>Viridiplantae</taxon>
        <taxon>Streptophyta</taxon>
        <taxon>Embryophyta</taxon>
        <taxon>Tracheophyta</taxon>
        <taxon>Spermatophyta</taxon>
        <taxon>Magnoliopsida</taxon>
        <taxon>Ranunculales</taxon>
        <taxon>Menispermaceae</taxon>
        <taxon>Menispermoideae</taxon>
        <taxon>Cissampelideae</taxon>
        <taxon>Stephania</taxon>
    </lineage>
</organism>
<evidence type="ECO:0000313" key="1">
    <source>
        <dbReference type="EMBL" id="KAK9167294.1"/>
    </source>
</evidence>
<accession>A0AAP0LE26</accession>
<name>A0AAP0LE26_9MAGN</name>
<gene>
    <name evidence="1" type="ORF">Scep_002485</name>
</gene>
<reference evidence="1 2" key="1">
    <citation type="submission" date="2024-01" db="EMBL/GenBank/DDBJ databases">
        <title>Genome assemblies of Stephania.</title>
        <authorList>
            <person name="Yang L."/>
        </authorList>
    </citation>
    <scope>NUCLEOTIDE SEQUENCE [LARGE SCALE GENOMIC DNA]</scope>
    <source>
        <strain evidence="1">JXDWG</strain>
        <tissue evidence="1">Leaf</tissue>
    </source>
</reference>